<dbReference type="EMBL" id="CP108170">
    <property type="protein sequence ID" value="WTQ78734.1"/>
    <property type="molecule type" value="Genomic_DNA"/>
</dbReference>
<name>A0AAU1M611_9ACTN</name>
<evidence type="ECO:0000256" key="1">
    <source>
        <dbReference type="SAM" id="MobiDB-lite"/>
    </source>
</evidence>
<dbReference type="AlphaFoldDB" id="A0AAU1M611"/>
<proteinExistence type="predicted"/>
<feature type="compositionally biased region" description="Basic and acidic residues" evidence="1">
    <location>
        <begin position="76"/>
        <end position="104"/>
    </location>
</feature>
<sequence length="125" mass="13540">MSDTAEQSAEETDRQVEITGLLPVLSQLDKTAAEIEQLAAAGEEVTPGQIATYETEAAHARHLVSTAGASTQEITEAEKENRSGGDRKYTERALDHATHTRHFEPTPPPAGNGERDVEDEEEISL</sequence>
<geneLocation type="plasmid" evidence="2">
    <name>unnamed1</name>
</geneLocation>
<evidence type="ECO:0000313" key="2">
    <source>
        <dbReference type="EMBL" id="WTQ78734.1"/>
    </source>
</evidence>
<keyword evidence="2" id="KW-0614">Plasmid</keyword>
<organism evidence="2">
    <name type="scientific">Streptomyces sp. NBC_00148</name>
    <dbReference type="NCBI Taxonomy" id="2903626"/>
    <lineage>
        <taxon>Bacteria</taxon>
        <taxon>Bacillati</taxon>
        <taxon>Actinomycetota</taxon>
        <taxon>Actinomycetes</taxon>
        <taxon>Kitasatosporales</taxon>
        <taxon>Streptomycetaceae</taxon>
        <taxon>Streptomyces</taxon>
    </lineage>
</organism>
<gene>
    <name evidence="2" type="ORF">OG222_36980</name>
</gene>
<reference evidence="2" key="1">
    <citation type="submission" date="2022-10" db="EMBL/GenBank/DDBJ databases">
        <title>The complete genomes of actinobacterial strains from the NBC collection.</title>
        <authorList>
            <person name="Joergensen T.S."/>
            <person name="Alvarez Arevalo M."/>
            <person name="Sterndorff E.B."/>
            <person name="Faurdal D."/>
            <person name="Vuksanovic O."/>
            <person name="Mourched A.-S."/>
            <person name="Charusanti P."/>
            <person name="Shaw S."/>
            <person name="Blin K."/>
            <person name="Weber T."/>
        </authorList>
    </citation>
    <scope>NUCLEOTIDE SEQUENCE</scope>
    <source>
        <strain evidence="2">NBC_00148</strain>
        <plasmid evidence="2">unnamed1</plasmid>
    </source>
</reference>
<accession>A0AAU1M611</accession>
<feature type="region of interest" description="Disordered" evidence="1">
    <location>
        <begin position="64"/>
        <end position="125"/>
    </location>
</feature>
<feature type="compositionally biased region" description="Acidic residues" evidence="1">
    <location>
        <begin position="116"/>
        <end position="125"/>
    </location>
</feature>
<dbReference type="RefSeq" id="WP_331718240.1">
    <property type="nucleotide sequence ID" value="NZ_CP108170.1"/>
</dbReference>
<protein>
    <submittedName>
        <fullName evidence="2">Uncharacterized protein</fullName>
    </submittedName>
</protein>